<dbReference type="RefSeq" id="WP_235821572.1">
    <property type="nucleotide sequence ID" value="NZ_BMHB01000001.1"/>
</dbReference>
<dbReference type="InterPro" id="IPR019642">
    <property type="entry name" value="DUF2507"/>
</dbReference>
<keyword evidence="2" id="KW-1185">Reference proteome</keyword>
<dbReference type="Pfam" id="PF10702">
    <property type="entry name" value="DUF2507"/>
    <property type="match status" value="1"/>
</dbReference>
<dbReference type="SUPFAM" id="SSF111126">
    <property type="entry name" value="Ligand-binding domain in the NO signalling and Golgi transport"/>
    <property type="match status" value="1"/>
</dbReference>
<sequence length="148" mass="17207">MMNGNDILKTPGNISGFGYELLRNDLLSELLGKEQHDILYWAGKMIARKYPLATFEEIIEFFESAGWGTLTVVEEKKQEVHFVLTSELVTYRNQHKKDVSYQLEAGFLAMQIQQQIDVIAETYEEQSKRSDKVKFQVKWDLKDPVTKK</sequence>
<dbReference type="AlphaFoldDB" id="A0A8J3ABU0"/>
<evidence type="ECO:0000313" key="1">
    <source>
        <dbReference type="EMBL" id="GGI10391.1"/>
    </source>
</evidence>
<gene>
    <name evidence="1" type="ORF">GCM10007380_02560</name>
</gene>
<evidence type="ECO:0008006" key="3">
    <source>
        <dbReference type="Google" id="ProtNLM"/>
    </source>
</evidence>
<reference evidence="2" key="1">
    <citation type="journal article" date="2019" name="Int. J. Syst. Evol. Microbiol.">
        <title>The Global Catalogue of Microorganisms (GCM) 10K type strain sequencing project: providing services to taxonomists for standard genome sequencing and annotation.</title>
        <authorList>
            <consortium name="The Broad Institute Genomics Platform"/>
            <consortium name="The Broad Institute Genome Sequencing Center for Infectious Disease"/>
            <person name="Wu L."/>
            <person name="Ma J."/>
        </authorList>
    </citation>
    <scope>NUCLEOTIDE SEQUENCE [LARGE SCALE GENOMIC DNA]</scope>
    <source>
        <strain evidence="2">CGMCC 1.14993</strain>
    </source>
</reference>
<protein>
    <recommendedName>
        <fullName evidence="3">DUF2507 domain-containing protein</fullName>
    </recommendedName>
</protein>
<accession>A0A8J3ABU0</accession>
<dbReference type="Gene3D" id="3.30.1380.20">
    <property type="entry name" value="Trafficking protein particle complex subunit 3"/>
    <property type="match status" value="1"/>
</dbReference>
<organism evidence="1 2">
    <name type="scientific">Gottfriedia solisilvae</name>
    <dbReference type="NCBI Taxonomy" id="1516104"/>
    <lineage>
        <taxon>Bacteria</taxon>
        <taxon>Bacillati</taxon>
        <taxon>Bacillota</taxon>
        <taxon>Bacilli</taxon>
        <taxon>Bacillales</taxon>
        <taxon>Bacillaceae</taxon>
        <taxon>Gottfriedia</taxon>
    </lineage>
</organism>
<dbReference type="InterPro" id="IPR024096">
    <property type="entry name" value="NO_sig/Golgi_transp_ligand-bd"/>
</dbReference>
<comment type="caution">
    <text evidence="1">The sequence shown here is derived from an EMBL/GenBank/DDBJ whole genome shotgun (WGS) entry which is preliminary data.</text>
</comment>
<evidence type="ECO:0000313" key="2">
    <source>
        <dbReference type="Proteomes" id="UP000626244"/>
    </source>
</evidence>
<dbReference type="EMBL" id="BMHB01000001">
    <property type="protein sequence ID" value="GGI10391.1"/>
    <property type="molecule type" value="Genomic_DNA"/>
</dbReference>
<name>A0A8J3ABU0_9BACI</name>
<dbReference type="Proteomes" id="UP000626244">
    <property type="component" value="Unassembled WGS sequence"/>
</dbReference>
<proteinExistence type="predicted"/>